<accession>A0A0F9TS56</accession>
<sequence length="670" mass="73053">MSPHSSDAVVDNGEYQDDTIKLNGVELAVDSPIRGGMVSEFSTGLKVGKATYDEREHAFWMVFDDFSAGFGFRQAEVREAGGTHWDNVGGVDLRRPRHITLPPLRTTVDPSVDPGTTGLFKSPSYSVFHTDLGPDAAGNIYVAILDSVYTLDSTRATLTRRHQQAGIRYESVMEGVTSAGIRFLLAIGRIGTGALEYSRSTDGVTWIDSSNLPATPNASVQLSAAIWWDGLVIAHGEGDAIIGSSDGIAWNVDSAGALDPHWHTGDVSVVFLGTAMAPWGASAVYFLSQGKLWILDWYVYNAVEVKDVGDGNGLTTGTVWNGSVFVTDGVNVWEYNPGNAQTVRRVGLFGKDGSPPSAHENSNSYHIQFFIPGSSDLLAVCRSLTSPRSWRLVVYNGVGWSWLGPEVASSQPYGGLVDFFPTSVSLTAVSHAIDIAALDDQSGTDFTLHTFELPTLGDIPIYGAGQAFENGPLSFETGWFGGGFIELEGILIRMSIDGYRLSADETVRVEYRLNNNEEASYEDLGTYTQNQQEIWFNPDHRGLAFRSVQFRISLDRGSTTDRTPILHALVLLFDKVPHIRTSWTVRIDLSRTVERAFVLEHEEPATVEGIWQFLKSLVNTPRLIKMEIPSLESGGVNVRITDLPATISEFRSAAGGRGFIELQLIETAGP</sequence>
<reference evidence="1" key="1">
    <citation type="journal article" date="2015" name="Nature">
        <title>Complex archaea that bridge the gap between prokaryotes and eukaryotes.</title>
        <authorList>
            <person name="Spang A."/>
            <person name="Saw J.H."/>
            <person name="Jorgensen S.L."/>
            <person name="Zaremba-Niedzwiedzka K."/>
            <person name="Martijn J."/>
            <person name="Lind A.E."/>
            <person name="van Eijk R."/>
            <person name="Schleper C."/>
            <person name="Guy L."/>
            <person name="Ettema T.J."/>
        </authorList>
    </citation>
    <scope>NUCLEOTIDE SEQUENCE</scope>
</reference>
<protein>
    <submittedName>
        <fullName evidence="1">Uncharacterized protein</fullName>
    </submittedName>
</protein>
<gene>
    <name evidence="1" type="ORF">LCGC14_0295130</name>
</gene>
<proteinExistence type="predicted"/>
<organism evidence="1">
    <name type="scientific">marine sediment metagenome</name>
    <dbReference type="NCBI Taxonomy" id="412755"/>
    <lineage>
        <taxon>unclassified sequences</taxon>
        <taxon>metagenomes</taxon>
        <taxon>ecological metagenomes</taxon>
    </lineage>
</organism>
<evidence type="ECO:0000313" key="1">
    <source>
        <dbReference type="EMBL" id="KKN83860.1"/>
    </source>
</evidence>
<comment type="caution">
    <text evidence="1">The sequence shown here is derived from an EMBL/GenBank/DDBJ whole genome shotgun (WGS) entry which is preliminary data.</text>
</comment>
<dbReference type="AlphaFoldDB" id="A0A0F9TS56"/>
<name>A0A0F9TS56_9ZZZZ</name>
<dbReference type="EMBL" id="LAZR01000179">
    <property type="protein sequence ID" value="KKN83860.1"/>
    <property type="molecule type" value="Genomic_DNA"/>
</dbReference>